<keyword evidence="2" id="KW-0732">Signal</keyword>
<dbReference type="SMART" id="SM00028">
    <property type="entry name" value="TPR"/>
    <property type="match status" value="2"/>
</dbReference>
<dbReference type="EMBL" id="RAHJ01000020">
    <property type="protein sequence ID" value="RJX66305.1"/>
    <property type="molecule type" value="Genomic_DNA"/>
</dbReference>
<feature type="repeat" description="TPR" evidence="1">
    <location>
        <begin position="66"/>
        <end position="99"/>
    </location>
</feature>
<dbReference type="Pfam" id="PF13432">
    <property type="entry name" value="TPR_16"/>
    <property type="match status" value="1"/>
</dbReference>
<name>A0A419QZZ7_9SPHN</name>
<dbReference type="Gene3D" id="1.25.40.10">
    <property type="entry name" value="Tetratricopeptide repeat domain"/>
    <property type="match status" value="1"/>
</dbReference>
<reference evidence="3 4" key="1">
    <citation type="submission" date="2018-09" db="EMBL/GenBank/DDBJ databases">
        <title>Altererythrobacter sp.Ery1 and Ery12, the genome sequencing of novel strains in genus Alterythrobacter.</title>
        <authorList>
            <person name="Cheng H."/>
            <person name="Wu Y.-H."/>
            <person name="Fang C."/>
            <person name="Xu X.-W."/>
        </authorList>
    </citation>
    <scope>NUCLEOTIDE SEQUENCE [LARGE SCALE GENOMIC DNA]</scope>
    <source>
        <strain evidence="3 4">Ery12</strain>
    </source>
</reference>
<evidence type="ECO:0000256" key="2">
    <source>
        <dbReference type="SAM" id="SignalP"/>
    </source>
</evidence>
<dbReference type="InterPro" id="IPR011990">
    <property type="entry name" value="TPR-like_helical_dom_sf"/>
</dbReference>
<dbReference type="PROSITE" id="PS50005">
    <property type="entry name" value="TPR"/>
    <property type="match status" value="2"/>
</dbReference>
<evidence type="ECO:0000313" key="3">
    <source>
        <dbReference type="EMBL" id="RJX66305.1"/>
    </source>
</evidence>
<evidence type="ECO:0000313" key="4">
    <source>
        <dbReference type="Proteomes" id="UP000284322"/>
    </source>
</evidence>
<proteinExistence type="predicted"/>
<feature type="repeat" description="TPR" evidence="1">
    <location>
        <begin position="32"/>
        <end position="65"/>
    </location>
</feature>
<dbReference type="AlphaFoldDB" id="A0A419QZZ7"/>
<feature type="signal peptide" evidence="2">
    <location>
        <begin position="1"/>
        <end position="24"/>
    </location>
</feature>
<protein>
    <submittedName>
        <fullName evidence="3">Tetratricopeptide repeat protein</fullName>
    </submittedName>
</protein>
<organism evidence="3 4">
    <name type="scientific">Tsuneonella suprasediminis</name>
    <dbReference type="NCBI Taxonomy" id="2306996"/>
    <lineage>
        <taxon>Bacteria</taxon>
        <taxon>Pseudomonadati</taxon>
        <taxon>Pseudomonadota</taxon>
        <taxon>Alphaproteobacteria</taxon>
        <taxon>Sphingomonadales</taxon>
        <taxon>Erythrobacteraceae</taxon>
        <taxon>Tsuneonella</taxon>
    </lineage>
</organism>
<comment type="caution">
    <text evidence="3">The sequence shown here is derived from an EMBL/GenBank/DDBJ whole genome shotgun (WGS) entry which is preliminary data.</text>
</comment>
<evidence type="ECO:0000256" key="1">
    <source>
        <dbReference type="PROSITE-ProRule" id="PRU00339"/>
    </source>
</evidence>
<sequence>MRFAAPAVAIALVLAVSASMGQGADRTLDPRAATLQQEGHAALAAGQTEQAVDAFEAALAVDPGAPQLYIDLGDVARRNGLQGKAIRYYRNAMRLDPRNLDAISGEGAALAEKGAIDKANRNLAKLQTMCGDNCPETKQLAAAIAKGPQPRVLTAEAVMPDASVTQQN</sequence>
<dbReference type="Proteomes" id="UP000284322">
    <property type="component" value="Unassembled WGS sequence"/>
</dbReference>
<keyword evidence="1" id="KW-0802">TPR repeat</keyword>
<dbReference type="OrthoDB" id="8480982at2"/>
<feature type="chain" id="PRO_5019006326" evidence="2">
    <location>
        <begin position="25"/>
        <end position="168"/>
    </location>
</feature>
<dbReference type="InterPro" id="IPR019734">
    <property type="entry name" value="TPR_rpt"/>
</dbReference>
<keyword evidence="4" id="KW-1185">Reference proteome</keyword>
<gene>
    <name evidence="3" type="ORF">D6858_12330</name>
</gene>
<dbReference type="SUPFAM" id="SSF48452">
    <property type="entry name" value="TPR-like"/>
    <property type="match status" value="1"/>
</dbReference>
<accession>A0A419QZZ7</accession>